<reference evidence="2 3" key="1">
    <citation type="submission" date="2024-12" db="EMBL/GenBank/DDBJ databases">
        <authorList>
            <person name="Hu S."/>
        </authorList>
    </citation>
    <scope>NUCLEOTIDE SEQUENCE [LARGE SCALE GENOMIC DNA]</scope>
    <source>
        <strain evidence="2 3">THG-T11</strain>
    </source>
</reference>
<comment type="caution">
    <text evidence="2">The sequence shown here is derived from an EMBL/GenBank/DDBJ whole genome shotgun (WGS) entry which is preliminary data.</text>
</comment>
<organism evidence="2 3">
    <name type="scientific">Pedobacter ureilyticus</name>
    <dbReference type="NCBI Taxonomy" id="1393051"/>
    <lineage>
        <taxon>Bacteria</taxon>
        <taxon>Pseudomonadati</taxon>
        <taxon>Bacteroidota</taxon>
        <taxon>Sphingobacteriia</taxon>
        <taxon>Sphingobacteriales</taxon>
        <taxon>Sphingobacteriaceae</taxon>
        <taxon>Pedobacter</taxon>
    </lineage>
</organism>
<proteinExistence type="predicted"/>
<evidence type="ECO:0000313" key="3">
    <source>
        <dbReference type="Proteomes" id="UP001517247"/>
    </source>
</evidence>
<dbReference type="Proteomes" id="UP001517247">
    <property type="component" value="Unassembled WGS sequence"/>
</dbReference>
<evidence type="ECO:0000256" key="1">
    <source>
        <dbReference type="SAM" id="Phobius"/>
    </source>
</evidence>
<sequence>MFVMIAFTLCCIINLTFIQSVFTFNTHTRPLEALIVTGTCLLYFFKSGFSENWLSFPINWINMGILMYFPAASLIFIFSNYFTFVKLDDDMTSVVWNMHAFLVMLMYLMFTKGFSLLKQTKENT</sequence>
<feature type="transmembrane region" description="Helical" evidence="1">
    <location>
        <begin position="65"/>
        <end position="84"/>
    </location>
</feature>
<keyword evidence="1" id="KW-0812">Transmembrane</keyword>
<keyword evidence="1" id="KW-0472">Membrane</keyword>
<gene>
    <name evidence="2" type="ORF">E6A44_018505</name>
</gene>
<evidence type="ECO:0000313" key="2">
    <source>
        <dbReference type="EMBL" id="MFN0257582.1"/>
    </source>
</evidence>
<feature type="transmembrane region" description="Helical" evidence="1">
    <location>
        <begin position="96"/>
        <end position="117"/>
    </location>
</feature>
<dbReference type="EMBL" id="SSHJ02000009">
    <property type="protein sequence ID" value="MFN0257582.1"/>
    <property type="molecule type" value="Genomic_DNA"/>
</dbReference>
<protein>
    <submittedName>
        <fullName evidence="2">Uncharacterized protein</fullName>
    </submittedName>
</protein>
<accession>A0ABW9JAK3</accession>
<dbReference type="RefSeq" id="WP_138724651.1">
    <property type="nucleotide sequence ID" value="NZ_SSHJ02000009.1"/>
</dbReference>
<name>A0ABW9JAK3_9SPHI</name>
<keyword evidence="1" id="KW-1133">Transmembrane helix</keyword>
<feature type="transmembrane region" description="Helical" evidence="1">
    <location>
        <begin position="28"/>
        <end position="45"/>
    </location>
</feature>
<keyword evidence="3" id="KW-1185">Reference proteome</keyword>